<dbReference type="PANTHER" id="PTHR46580:SF2">
    <property type="entry name" value="MAM DOMAIN-CONTAINING PROTEIN"/>
    <property type="match status" value="1"/>
</dbReference>
<dbReference type="AlphaFoldDB" id="A0A1Z4JCL2"/>
<dbReference type="Gene3D" id="2.60.120.380">
    <property type="match status" value="1"/>
</dbReference>
<dbReference type="EMBL" id="AP018203">
    <property type="protein sequence ID" value="BAY54466.1"/>
    <property type="molecule type" value="Genomic_DNA"/>
</dbReference>
<organism evidence="2 3">
    <name type="scientific">Leptolyngbya boryana NIES-2135</name>
    <dbReference type="NCBI Taxonomy" id="1973484"/>
    <lineage>
        <taxon>Bacteria</taxon>
        <taxon>Bacillati</taxon>
        <taxon>Cyanobacteriota</taxon>
        <taxon>Cyanophyceae</taxon>
        <taxon>Leptolyngbyales</taxon>
        <taxon>Leptolyngbyaceae</taxon>
        <taxon>Leptolyngbya group</taxon>
        <taxon>Leptolyngbya</taxon>
    </lineage>
</organism>
<dbReference type="Gene3D" id="2.130.10.130">
    <property type="entry name" value="Integrin alpha, N-terminal"/>
    <property type="match status" value="2"/>
</dbReference>
<accession>A0A1Z4JCL2</accession>
<keyword evidence="1" id="KW-0732">Signal</keyword>
<dbReference type="Pfam" id="PF13517">
    <property type="entry name" value="FG-GAP_3"/>
    <property type="match status" value="2"/>
</dbReference>
<protein>
    <submittedName>
        <fullName evidence="2">Type I secretion target GGXGXDXXX repeat protein domain protein</fullName>
    </submittedName>
</protein>
<evidence type="ECO:0000313" key="3">
    <source>
        <dbReference type="Proteomes" id="UP000217895"/>
    </source>
</evidence>
<dbReference type="SUPFAM" id="SSF55486">
    <property type="entry name" value="Metalloproteases ('zincins'), catalytic domain"/>
    <property type="match status" value="2"/>
</dbReference>
<dbReference type="Gene3D" id="3.90.132.10">
    <property type="entry name" value="Leishmanolysin , domain 2"/>
    <property type="match status" value="1"/>
</dbReference>
<dbReference type="InterPro" id="IPR028994">
    <property type="entry name" value="Integrin_alpha_N"/>
</dbReference>
<dbReference type="SUPFAM" id="SSF89260">
    <property type="entry name" value="Collagen-binding domain"/>
    <property type="match status" value="1"/>
</dbReference>
<reference evidence="2 3" key="1">
    <citation type="submission" date="2017-06" db="EMBL/GenBank/DDBJ databases">
        <title>Genome sequencing of cyanobaciteial culture collection at National Institute for Environmental Studies (NIES).</title>
        <authorList>
            <person name="Hirose Y."/>
            <person name="Shimura Y."/>
            <person name="Fujisawa T."/>
            <person name="Nakamura Y."/>
            <person name="Kawachi M."/>
        </authorList>
    </citation>
    <scope>NUCLEOTIDE SEQUENCE [LARGE SCALE GENOMIC DNA]</scope>
    <source>
        <strain evidence="2 3">NIES-2135</strain>
    </source>
</reference>
<evidence type="ECO:0000313" key="2">
    <source>
        <dbReference type="EMBL" id="BAY54466.1"/>
    </source>
</evidence>
<dbReference type="Proteomes" id="UP000217895">
    <property type="component" value="Chromosome"/>
</dbReference>
<dbReference type="SUPFAM" id="SSF69318">
    <property type="entry name" value="Integrin alpha N-terminal domain"/>
    <property type="match status" value="1"/>
</dbReference>
<evidence type="ECO:0000256" key="1">
    <source>
        <dbReference type="ARBA" id="ARBA00022729"/>
    </source>
</evidence>
<name>A0A1Z4JCL2_LEPBY</name>
<keyword evidence="3" id="KW-1185">Reference proteome</keyword>
<dbReference type="InterPro" id="IPR013517">
    <property type="entry name" value="FG-GAP"/>
</dbReference>
<sequence length="758" mass="82047">MSLDRSLSTEAMILGSDSILERILSSRATRSIYARASSFNTTVTTNLLARNVTTGANQIWSITSSSPVVRNDLPTEADANWQVAGIADFNRDGQQDLLWRNFRTGAMRIWQLENGTAQTIALDPVIDLNSRVAGLADFNNDGSVDILWQNTESGETSLWLLNNTAIAQKTGIASTGPGGWRIQGITDLNLDRSPDLIWYDLNTGQTAVWTLNNGVFAQGLYLDPAPSLDWKIAGIGDFNGDRFSDLVWRNETTGETQFWLYNGIQRVQTTAGRSLSSDWQSLSRTDLNGDGTTDLLWRNSSTGELLGWFVRNGSVADATTVFTEPNLDWQPTSTLERSASLLVTPTTSTSRTGTLTSGGTIATAENQAPIFSRSDRVDAGNTSDFYRFTIGQSGIFTASLTGLTGDSDIRLIQDVNSNGVIDSGEILAWQWERGTAAESIRRFINPGTYLVEVLSYRNQAANYTVSSNFTAAASDDQQFRIALTFADSLAGLNSAARDAINQAARFWEGVILNRTGITRSNTLDIALTGENLVAQDGTADTGTLALSGPTLTLDSANNLVITRGASTLNTRKIAEFNANPIYLRDIMIHELAHVFGFGTIWEPLEFAYSDGTRVRAGQTWIDRTSATYRANSYAGAAYGDLLGTGTATAVPIEPQVFFHWDERRFDIELMTPFAESPGVAMPMSSLTLGALRDLGWSVNFGAIQPYALPNLASVTASTSPNPGGAALLSYKCGCRGCLAAVRTEILSPRLSDQIQATA</sequence>
<gene>
    <name evidence="2" type="ORF">NIES2135_12830</name>
</gene>
<proteinExistence type="predicted"/>
<dbReference type="PANTHER" id="PTHR46580">
    <property type="entry name" value="SENSOR KINASE-RELATED"/>
    <property type="match status" value="1"/>
</dbReference>